<evidence type="ECO:0000259" key="6">
    <source>
        <dbReference type="PROSITE" id="PS00716"/>
    </source>
</evidence>
<dbReference type="Gene3D" id="1.20.140.160">
    <property type="match status" value="1"/>
</dbReference>
<evidence type="ECO:0000256" key="1">
    <source>
        <dbReference type="ARBA" id="ARBA00023015"/>
    </source>
</evidence>
<dbReference type="NCBIfam" id="NF005809">
    <property type="entry name" value="PRK07670.1"/>
    <property type="match status" value="1"/>
</dbReference>
<proteinExistence type="predicted"/>
<evidence type="ECO:0000256" key="2">
    <source>
        <dbReference type="ARBA" id="ARBA00023082"/>
    </source>
</evidence>
<dbReference type="EMBL" id="OBEK01000002">
    <property type="protein sequence ID" value="SNZ09700.1"/>
    <property type="molecule type" value="Genomic_DNA"/>
</dbReference>
<dbReference type="InterPro" id="IPR013324">
    <property type="entry name" value="RNA_pol_sigma_r3/r4-like"/>
</dbReference>
<dbReference type="STRING" id="586416.GZ22_06980"/>
<gene>
    <name evidence="7" type="ORF">SAMN05421503_1314</name>
</gene>
<keyword evidence="4" id="KW-0804">Transcription</keyword>
<dbReference type="Proteomes" id="UP000219356">
    <property type="component" value="Unassembled WGS sequence"/>
</dbReference>
<dbReference type="InterPro" id="IPR007630">
    <property type="entry name" value="RNA_pol_sigma70_r4"/>
</dbReference>
<dbReference type="NCBIfam" id="NF005413">
    <property type="entry name" value="PRK06986.1"/>
    <property type="match status" value="1"/>
</dbReference>
<feature type="compositionally biased region" description="Polar residues" evidence="5">
    <location>
        <begin position="137"/>
        <end position="155"/>
    </location>
</feature>
<dbReference type="PANTHER" id="PTHR30385:SF7">
    <property type="entry name" value="RNA POLYMERASE SIGMA FACTOR FLIA"/>
    <property type="match status" value="1"/>
</dbReference>
<dbReference type="InterPro" id="IPR012845">
    <property type="entry name" value="RNA_pol_sigma_FliA_WhiG"/>
</dbReference>
<keyword evidence="2" id="KW-0731">Sigma factor</keyword>
<dbReference type="SUPFAM" id="SSF88946">
    <property type="entry name" value="Sigma2 domain of RNA polymerase sigma factors"/>
    <property type="match status" value="1"/>
</dbReference>
<dbReference type="Pfam" id="PF04539">
    <property type="entry name" value="Sigma70_r3"/>
    <property type="match status" value="1"/>
</dbReference>
<reference evidence="8" key="1">
    <citation type="submission" date="2017-09" db="EMBL/GenBank/DDBJ databases">
        <authorList>
            <person name="Varghese N."/>
            <person name="Submissions S."/>
        </authorList>
    </citation>
    <scope>NUCLEOTIDE SEQUENCE [LARGE SCALE GENOMIC DNA]</scope>
    <source>
        <strain evidence="8">CGMCC 1.8913</strain>
    </source>
</reference>
<dbReference type="InterPro" id="IPR007627">
    <property type="entry name" value="RNA_pol_sigma70_r2"/>
</dbReference>
<dbReference type="Pfam" id="PF04542">
    <property type="entry name" value="Sigma70_r2"/>
    <property type="match status" value="1"/>
</dbReference>
<evidence type="ECO:0000256" key="4">
    <source>
        <dbReference type="ARBA" id="ARBA00023163"/>
    </source>
</evidence>
<keyword evidence="3" id="KW-0238">DNA-binding</keyword>
<feature type="domain" description="RNA polymerase sigma-70" evidence="6">
    <location>
        <begin position="238"/>
        <end position="264"/>
    </location>
</feature>
<protein>
    <submittedName>
        <fullName evidence="7">RNA polymerase, sigma 28 subunit, SigD/FliA/WhiG</fullName>
    </submittedName>
</protein>
<keyword evidence="8" id="KW-1185">Reference proteome</keyword>
<dbReference type="PANTHER" id="PTHR30385">
    <property type="entry name" value="SIGMA FACTOR F FLAGELLAR"/>
    <property type="match status" value="1"/>
</dbReference>
<dbReference type="GO" id="GO:0016987">
    <property type="term" value="F:sigma factor activity"/>
    <property type="evidence" value="ECO:0007669"/>
    <property type="project" value="UniProtKB-KW"/>
</dbReference>
<dbReference type="NCBIfam" id="TIGR02937">
    <property type="entry name" value="sigma70-ECF"/>
    <property type="match status" value="1"/>
</dbReference>
<evidence type="ECO:0000313" key="7">
    <source>
        <dbReference type="EMBL" id="SNZ09700.1"/>
    </source>
</evidence>
<feature type="region of interest" description="Disordered" evidence="5">
    <location>
        <begin position="137"/>
        <end position="162"/>
    </location>
</feature>
<evidence type="ECO:0000256" key="3">
    <source>
        <dbReference type="ARBA" id="ARBA00023125"/>
    </source>
</evidence>
<dbReference type="GO" id="GO:0006352">
    <property type="term" value="P:DNA-templated transcription initiation"/>
    <property type="evidence" value="ECO:0007669"/>
    <property type="project" value="InterPro"/>
</dbReference>
<dbReference type="CDD" id="cd06171">
    <property type="entry name" value="Sigma70_r4"/>
    <property type="match status" value="1"/>
</dbReference>
<dbReference type="AlphaFoldDB" id="A0A285NJN3"/>
<dbReference type="PROSITE" id="PS00716">
    <property type="entry name" value="SIGMA70_2"/>
    <property type="match status" value="1"/>
</dbReference>
<dbReference type="InterPro" id="IPR007624">
    <property type="entry name" value="RNA_pol_sigma70_r3"/>
</dbReference>
<accession>A0A285NJN3</accession>
<organism evidence="7 8">
    <name type="scientific">Terribacillus aidingensis</name>
    <dbReference type="NCBI Taxonomy" id="586416"/>
    <lineage>
        <taxon>Bacteria</taxon>
        <taxon>Bacillati</taxon>
        <taxon>Bacillota</taxon>
        <taxon>Bacilli</taxon>
        <taxon>Bacillales</taxon>
        <taxon>Bacillaceae</taxon>
        <taxon>Terribacillus</taxon>
    </lineage>
</organism>
<dbReference type="GO" id="GO:0003899">
    <property type="term" value="F:DNA-directed RNA polymerase activity"/>
    <property type="evidence" value="ECO:0007669"/>
    <property type="project" value="InterPro"/>
</dbReference>
<dbReference type="Pfam" id="PF04545">
    <property type="entry name" value="Sigma70_r4"/>
    <property type="match status" value="1"/>
</dbReference>
<sequence length="275" mass="31638">MEQLYAYDETANEGGSFMVNNGSETEQHYWNSWLINKDNEAANELMRMYMHVVDYHTQRIAAHLPSSVSRDDVRSFGYTGLYDALQKFEPSRDFKFETYASFRVRGAIMDGLRKEDWLPRTVRDKVKKIEAAAASLEQSLERQPTSSEIAKQTGLSKDEVEESVRDSLFSNVLSMDDKPAQPKQEKHDSGYVLPDLKTPQPEDAVMQKELLHQLTDCIKLLNQHEQLVISLFYKEELTFTEIGHILELTTSRISQIHKRAIFKLRESLAKLSAIS</sequence>
<dbReference type="InterPro" id="IPR000943">
    <property type="entry name" value="RNA_pol_sigma70"/>
</dbReference>
<name>A0A285NJN3_9BACI</name>
<dbReference type="Gene3D" id="1.10.1740.10">
    <property type="match status" value="1"/>
</dbReference>
<dbReference type="PRINTS" id="PR00046">
    <property type="entry name" value="SIGMA70FCT"/>
</dbReference>
<dbReference type="GO" id="GO:0003677">
    <property type="term" value="F:DNA binding"/>
    <property type="evidence" value="ECO:0007669"/>
    <property type="project" value="UniProtKB-KW"/>
</dbReference>
<dbReference type="PIRSF" id="PIRSF000770">
    <property type="entry name" value="RNA_pol_sigma-SigE/K"/>
    <property type="match status" value="1"/>
</dbReference>
<dbReference type="NCBIfam" id="TIGR02479">
    <property type="entry name" value="FliA_WhiG"/>
    <property type="match status" value="1"/>
</dbReference>
<dbReference type="InterPro" id="IPR014284">
    <property type="entry name" value="RNA_pol_sigma-70_dom"/>
</dbReference>
<dbReference type="SUPFAM" id="SSF88659">
    <property type="entry name" value="Sigma3 and sigma4 domains of RNA polymerase sigma factors"/>
    <property type="match status" value="2"/>
</dbReference>
<dbReference type="InterPro" id="IPR013325">
    <property type="entry name" value="RNA_pol_sigma_r2"/>
</dbReference>
<evidence type="ECO:0000256" key="5">
    <source>
        <dbReference type="SAM" id="MobiDB-lite"/>
    </source>
</evidence>
<evidence type="ECO:0000313" key="8">
    <source>
        <dbReference type="Proteomes" id="UP000219356"/>
    </source>
</evidence>
<keyword evidence="1" id="KW-0805">Transcription regulation</keyword>